<dbReference type="FunFam" id="3.30.160.60:FF:001729">
    <property type="entry name" value="Zinc finger protein 337"/>
    <property type="match status" value="1"/>
</dbReference>
<evidence type="ECO:0000256" key="4">
    <source>
        <dbReference type="ARBA" id="ARBA00022771"/>
    </source>
</evidence>
<feature type="region of interest" description="Disordered" evidence="8">
    <location>
        <begin position="34"/>
        <end position="88"/>
    </location>
</feature>
<dbReference type="WBParaSite" id="ACRNAN_Path_741.g2812.t1">
    <property type="protein sequence ID" value="ACRNAN_Path_741.g2812.t1"/>
    <property type="gene ID" value="ACRNAN_Path_741.g2812"/>
</dbReference>
<keyword evidence="3" id="KW-0677">Repeat</keyword>
<dbReference type="GO" id="GO:0005634">
    <property type="term" value="C:nucleus"/>
    <property type="evidence" value="ECO:0007669"/>
    <property type="project" value="UniProtKB-SubCell"/>
</dbReference>
<accession>A0A914CB89</accession>
<feature type="domain" description="C2H2-type" evidence="9">
    <location>
        <begin position="173"/>
        <end position="200"/>
    </location>
</feature>
<evidence type="ECO:0000256" key="6">
    <source>
        <dbReference type="ARBA" id="ARBA00023242"/>
    </source>
</evidence>
<keyword evidence="5" id="KW-0862">Zinc</keyword>
<dbReference type="PANTHER" id="PTHR24394:SF29">
    <property type="entry name" value="MYONEURIN"/>
    <property type="match status" value="1"/>
</dbReference>
<dbReference type="Proteomes" id="UP000887540">
    <property type="component" value="Unplaced"/>
</dbReference>
<reference evidence="11" key="1">
    <citation type="submission" date="2022-11" db="UniProtKB">
        <authorList>
            <consortium name="WormBaseParasite"/>
        </authorList>
    </citation>
    <scope>IDENTIFICATION</scope>
</reference>
<keyword evidence="6" id="KW-0539">Nucleus</keyword>
<dbReference type="SUPFAM" id="SSF57667">
    <property type="entry name" value="beta-beta-alpha zinc fingers"/>
    <property type="match status" value="2"/>
</dbReference>
<keyword evidence="4 7" id="KW-0863">Zinc-finger</keyword>
<evidence type="ECO:0000256" key="2">
    <source>
        <dbReference type="ARBA" id="ARBA00022723"/>
    </source>
</evidence>
<evidence type="ECO:0000256" key="8">
    <source>
        <dbReference type="SAM" id="MobiDB-lite"/>
    </source>
</evidence>
<dbReference type="InterPro" id="IPR036236">
    <property type="entry name" value="Znf_C2H2_sf"/>
</dbReference>
<evidence type="ECO:0000313" key="10">
    <source>
        <dbReference type="Proteomes" id="UP000887540"/>
    </source>
</evidence>
<proteinExistence type="predicted"/>
<dbReference type="GO" id="GO:0008270">
    <property type="term" value="F:zinc ion binding"/>
    <property type="evidence" value="ECO:0007669"/>
    <property type="project" value="UniProtKB-KW"/>
</dbReference>
<dbReference type="PROSITE" id="PS50157">
    <property type="entry name" value="ZINC_FINGER_C2H2_2"/>
    <property type="match status" value="3"/>
</dbReference>
<dbReference type="Gene3D" id="3.30.160.60">
    <property type="entry name" value="Classic Zinc Finger"/>
    <property type="match status" value="3"/>
</dbReference>
<evidence type="ECO:0000313" key="11">
    <source>
        <dbReference type="WBParaSite" id="ACRNAN_Path_741.g2812.t1"/>
    </source>
</evidence>
<evidence type="ECO:0000256" key="3">
    <source>
        <dbReference type="ARBA" id="ARBA00022737"/>
    </source>
</evidence>
<sequence>MEMEVHRGVQTSQPQNNLHYHHHHMQHYEAYIKTEPSEGSSSASENSGSPNKIHVSTSSPSHEGDINFSTSTSNTNSSINYTENSAKSGMNKNLGLARGNARCAANRALTADRKRPYPCLQCPSRFGSKMELEEHQNSHTGMKPFECDICKSRFNRRSTLWNHKRIHSEAKPFVCTVCQMQFKWKNSLKCHKEMHLRKNEATDSTDDIKQLTYATAAKRKMAEAIETTGNSSTSTASSITHGPLISSTGRKRAKISPPQSQNGAHVIVQNNSNRSNNNPRSSAGITTQTNLSITTTSAQNQGGHNHNHGQNQHSFHSTMGHNLHASDLLGHHQHPSNSNQIDLDSNFDFVNNLNANLMQAICSGDMEHQLGPFDFGRSQNHASSLLFSQADDQSKMLSSHFLGDIKTDDLFGRSQNHASSLLFSQADDQSKMLSSHFLGDIKTDDLHTNSLTAQMNSTAPSLNMRPFLLNSVIGMDLQHFNSLANDRHQHHFSSQQLNNSMGMDYVTDSMLNAQAQNSINASHLHIPPSVALNATHVTTDMLYQQPLDPALLLNTASHGASDYLSNIDYMVNHNVYGSHTALVHNDLSLPSAADNIPSPIPVHPQHHGYSIGQAVAVPTPISTNTSSVTNGNNNRSQLDFQQDLKNVIQKVLPSEQCSFVQST</sequence>
<evidence type="ECO:0000256" key="7">
    <source>
        <dbReference type="PROSITE-ProRule" id="PRU00042"/>
    </source>
</evidence>
<feature type="compositionally biased region" description="Low complexity" evidence="8">
    <location>
        <begin position="227"/>
        <end position="240"/>
    </location>
</feature>
<keyword evidence="2" id="KW-0479">Metal-binding</keyword>
<feature type="compositionally biased region" description="Low complexity" evidence="8">
    <location>
        <begin position="270"/>
        <end position="313"/>
    </location>
</feature>
<feature type="domain" description="C2H2-type" evidence="9">
    <location>
        <begin position="145"/>
        <end position="172"/>
    </location>
</feature>
<evidence type="ECO:0000259" key="9">
    <source>
        <dbReference type="PROSITE" id="PS50157"/>
    </source>
</evidence>
<organism evidence="10 11">
    <name type="scientific">Acrobeloides nanus</name>
    <dbReference type="NCBI Taxonomy" id="290746"/>
    <lineage>
        <taxon>Eukaryota</taxon>
        <taxon>Metazoa</taxon>
        <taxon>Ecdysozoa</taxon>
        <taxon>Nematoda</taxon>
        <taxon>Chromadorea</taxon>
        <taxon>Rhabditida</taxon>
        <taxon>Tylenchina</taxon>
        <taxon>Cephalobomorpha</taxon>
        <taxon>Cephaloboidea</taxon>
        <taxon>Cephalobidae</taxon>
        <taxon>Acrobeloides</taxon>
    </lineage>
</organism>
<keyword evidence="10" id="KW-1185">Reference proteome</keyword>
<evidence type="ECO:0000256" key="5">
    <source>
        <dbReference type="ARBA" id="ARBA00022833"/>
    </source>
</evidence>
<evidence type="ECO:0000256" key="1">
    <source>
        <dbReference type="ARBA" id="ARBA00004123"/>
    </source>
</evidence>
<comment type="subcellular location">
    <subcellularLocation>
        <location evidence="1">Nucleus</location>
    </subcellularLocation>
</comment>
<dbReference type="InterPro" id="IPR013087">
    <property type="entry name" value="Znf_C2H2_type"/>
</dbReference>
<dbReference type="AlphaFoldDB" id="A0A914CB89"/>
<dbReference type="PROSITE" id="PS00028">
    <property type="entry name" value="ZINC_FINGER_C2H2_1"/>
    <property type="match status" value="3"/>
</dbReference>
<dbReference type="PANTHER" id="PTHR24394">
    <property type="entry name" value="ZINC FINGER PROTEIN"/>
    <property type="match status" value="1"/>
</dbReference>
<feature type="region of interest" description="Disordered" evidence="8">
    <location>
        <begin position="226"/>
        <end position="318"/>
    </location>
</feature>
<feature type="domain" description="C2H2-type" evidence="9">
    <location>
        <begin position="117"/>
        <end position="144"/>
    </location>
</feature>
<dbReference type="FunFam" id="3.30.160.60:FF:001666">
    <property type="entry name" value="MDS1 and EVI1 complex locus"/>
    <property type="match status" value="1"/>
</dbReference>
<protein>
    <submittedName>
        <fullName evidence="11">C2H2-type domain-containing protein</fullName>
    </submittedName>
</protein>
<feature type="compositionally biased region" description="Low complexity" evidence="8">
    <location>
        <begin position="69"/>
        <end position="85"/>
    </location>
</feature>
<feature type="compositionally biased region" description="Low complexity" evidence="8">
    <location>
        <begin position="37"/>
        <end position="51"/>
    </location>
</feature>
<name>A0A914CB89_9BILA</name>
<dbReference type="SMART" id="SM00355">
    <property type="entry name" value="ZnF_C2H2"/>
    <property type="match status" value="3"/>
</dbReference>
<dbReference type="GO" id="GO:0000981">
    <property type="term" value="F:DNA-binding transcription factor activity, RNA polymerase II-specific"/>
    <property type="evidence" value="ECO:0007669"/>
    <property type="project" value="TreeGrafter"/>
</dbReference>